<dbReference type="GO" id="GO:0006355">
    <property type="term" value="P:regulation of DNA-templated transcription"/>
    <property type="evidence" value="ECO:0007669"/>
    <property type="project" value="UniProtKB-UniRule"/>
</dbReference>
<comment type="function">
    <text evidence="6">Putative transcription activator involved in regulating light control of development.</text>
</comment>
<keyword evidence="10" id="KW-1185">Reference proteome</keyword>
<dbReference type="Pfam" id="PF04434">
    <property type="entry name" value="SWIM"/>
    <property type="match status" value="1"/>
</dbReference>
<proteinExistence type="inferred from homology"/>
<dbReference type="GO" id="GO:0008270">
    <property type="term" value="F:zinc ion binding"/>
    <property type="evidence" value="ECO:0007669"/>
    <property type="project" value="UniProtKB-UniRule"/>
</dbReference>
<keyword evidence="6" id="KW-0539">Nucleus</keyword>
<reference evidence="9" key="1">
    <citation type="submission" date="2022-08" db="EMBL/GenBank/DDBJ databases">
        <authorList>
            <person name="Marques A."/>
        </authorList>
    </citation>
    <scope>NUCLEOTIDE SEQUENCE</scope>
    <source>
        <strain evidence="9">RhyPub2mFocal</strain>
        <tissue evidence="9">Leaves</tissue>
    </source>
</reference>
<evidence type="ECO:0000256" key="6">
    <source>
        <dbReference type="RuleBase" id="RU367018"/>
    </source>
</evidence>
<dbReference type="InterPro" id="IPR004330">
    <property type="entry name" value="FAR1_DNA_bnd_dom"/>
</dbReference>
<feature type="region of interest" description="Disordered" evidence="7">
    <location>
        <begin position="679"/>
        <end position="731"/>
    </location>
</feature>
<sequence length="790" mass="90765">MQVPPTNALPSTSTSSSSKKDLVPIGKRAIDILARKEPIPPPKLGMRFDTMDEAYEYYLAYGYRNGFGVTKRNFHTRNGVRYRYTLMCYKGGKPKNKPGLKVRRRLVAKTDCKAVMVVKFNNLQGNWEVVFLELEHNHPCNPEMVRFMMCFKDLPDWKKEYQPFNARTRLHPKIHAGRGRPARPKEYVERTLGQRGFSMDMGKWRFTEADVEALLAFFDRNHQDPSFFYSWDMDEAGRLKNVCWVDPRSREAFKYFGDVVSFDTVYLTEQYVIPLVAFLGVSHHGQVILLGCGLLGDESVETYVWLFKKWLKFMDDRPPGAVITSHTGAVVHAVTEAFPSARRRFNLWQILKDLPELSGRTEDKEAMSMRVRKVVFGSLTGVDFERDWMEMIKQYGLAENRWLAALFEERDKWVPAYIKETFWAGLGTMHRSERLDHFFDGYITPETTIKGFIEQYDTAMRLRYDREMYDDFRSLQQCPDMLSGLLFEEQIAKIYTINMFLKFQDQVRQLVRVNCKETNRTGSMVTYTVTVIGKGKKLDYRVVFNSSEKEVWCICRSFQFKGILCSHSLAVLKQELVMHIPNKYILDRWKKDYNRPHEQENNKALSQPDSPAQLPYHDEMMVGSDSAGEERENEKGNDPLYQHGNKFLAELAELGSLDEDGMEYALSVMKEAREKIMKKFEESKGGGSKSGIASTSGDKEEKGKKERTSKKGKKNDRGGSSGVKEGSESGAAANPLVTVAAPPGIFYLPVGPHQMVYPPFPPSMPLPVPPVMPVPVATEKAKKRKKRRRD</sequence>
<dbReference type="EMBL" id="JAMFTS010000004">
    <property type="protein sequence ID" value="KAJ4757356.1"/>
    <property type="molecule type" value="Genomic_DNA"/>
</dbReference>
<dbReference type="PROSITE" id="PS50966">
    <property type="entry name" value="ZF_SWIM"/>
    <property type="match status" value="1"/>
</dbReference>
<feature type="region of interest" description="Disordered" evidence="7">
    <location>
        <begin position="623"/>
        <end position="642"/>
    </location>
</feature>
<dbReference type="Pfam" id="PF10551">
    <property type="entry name" value="MULE"/>
    <property type="match status" value="1"/>
</dbReference>
<evidence type="ECO:0000256" key="2">
    <source>
        <dbReference type="ARBA" id="ARBA00022723"/>
    </source>
</evidence>
<dbReference type="Proteomes" id="UP001140206">
    <property type="component" value="Chromosome 4"/>
</dbReference>
<dbReference type="PANTHER" id="PTHR31669:SF220">
    <property type="entry name" value="PROTEIN FAR1-RELATED SEQUENCE"/>
    <property type="match status" value="1"/>
</dbReference>
<evidence type="ECO:0000313" key="10">
    <source>
        <dbReference type="Proteomes" id="UP001140206"/>
    </source>
</evidence>
<keyword evidence="4 6" id="KW-0862">Zinc</keyword>
<evidence type="ECO:0000256" key="5">
    <source>
        <dbReference type="PROSITE-ProRule" id="PRU00325"/>
    </source>
</evidence>
<evidence type="ECO:0000256" key="1">
    <source>
        <dbReference type="ARBA" id="ARBA00005889"/>
    </source>
</evidence>
<dbReference type="PANTHER" id="PTHR31669">
    <property type="entry name" value="PROTEIN FAR1-RELATED SEQUENCE 10-RELATED"/>
    <property type="match status" value="1"/>
</dbReference>
<keyword evidence="3 5" id="KW-0863">Zinc-finger</keyword>
<protein>
    <recommendedName>
        <fullName evidence="6">Protein FAR1-RELATED SEQUENCE</fullName>
    </recommendedName>
</protein>
<feature type="region of interest" description="Disordered" evidence="7">
    <location>
        <begin position="597"/>
        <end position="617"/>
    </location>
</feature>
<dbReference type="InterPro" id="IPR006564">
    <property type="entry name" value="Znf_PMZ"/>
</dbReference>
<feature type="compositionally biased region" description="Polar residues" evidence="7">
    <location>
        <begin position="1"/>
        <end position="10"/>
    </location>
</feature>
<accession>A0AAV8CPG9</accession>
<evidence type="ECO:0000259" key="8">
    <source>
        <dbReference type="PROSITE" id="PS50966"/>
    </source>
</evidence>
<gene>
    <name evidence="9" type="ORF">LUZ62_067731</name>
</gene>
<dbReference type="GO" id="GO:0005634">
    <property type="term" value="C:nucleus"/>
    <property type="evidence" value="ECO:0007669"/>
    <property type="project" value="UniProtKB-SubCell"/>
</dbReference>
<dbReference type="InterPro" id="IPR031052">
    <property type="entry name" value="FHY3/FAR1"/>
</dbReference>
<evidence type="ECO:0000313" key="9">
    <source>
        <dbReference type="EMBL" id="KAJ4757356.1"/>
    </source>
</evidence>
<comment type="subcellular location">
    <subcellularLocation>
        <location evidence="6">Nucleus</location>
    </subcellularLocation>
</comment>
<dbReference type="SMART" id="SM00575">
    <property type="entry name" value="ZnF_PMZ"/>
    <property type="match status" value="1"/>
</dbReference>
<evidence type="ECO:0000256" key="7">
    <source>
        <dbReference type="SAM" id="MobiDB-lite"/>
    </source>
</evidence>
<feature type="compositionally biased region" description="Basic and acidic residues" evidence="7">
    <location>
        <begin position="628"/>
        <end position="637"/>
    </location>
</feature>
<keyword evidence="2 6" id="KW-0479">Metal-binding</keyword>
<comment type="similarity">
    <text evidence="1 6">Belongs to the FHY3/FAR1 family.</text>
</comment>
<feature type="domain" description="SWIM-type" evidence="8">
    <location>
        <begin position="540"/>
        <end position="576"/>
    </location>
</feature>
<name>A0AAV8CPG9_9POAL</name>
<evidence type="ECO:0000256" key="3">
    <source>
        <dbReference type="ARBA" id="ARBA00022771"/>
    </source>
</evidence>
<dbReference type="Pfam" id="PF03101">
    <property type="entry name" value="FAR1"/>
    <property type="match status" value="1"/>
</dbReference>
<comment type="caution">
    <text evidence="9">The sequence shown here is derived from an EMBL/GenBank/DDBJ whole genome shotgun (WGS) entry which is preliminary data.</text>
</comment>
<dbReference type="InterPro" id="IPR018289">
    <property type="entry name" value="MULE_transposase_dom"/>
</dbReference>
<dbReference type="AlphaFoldDB" id="A0AAV8CPG9"/>
<feature type="region of interest" description="Disordered" evidence="7">
    <location>
        <begin position="1"/>
        <end position="20"/>
    </location>
</feature>
<organism evidence="9 10">
    <name type="scientific">Rhynchospora pubera</name>
    <dbReference type="NCBI Taxonomy" id="906938"/>
    <lineage>
        <taxon>Eukaryota</taxon>
        <taxon>Viridiplantae</taxon>
        <taxon>Streptophyta</taxon>
        <taxon>Embryophyta</taxon>
        <taxon>Tracheophyta</taxon>
        <taxon>Spermatophyta</taxon>
        <taxon>Magnoliopsida</taxon>
        <taxon>Liliopsida</taxon>
        <taxon>Poales</taxon>
        <taxon>Cyperaceae</taxon>
        <taxon>Cyperoideae</taxon>
        <taxon>Rhynchosporeae</taxon>
        <taxon>Rhynchospora</taxon>
    </lineage>
</organism>
<evidence type="ECO:0000256" key="4">
    <source>
        <dbReference type="ARBA" id="ARBA00022833"/>
    </source>
</evidence>
<feature type="compositionally biased region" description="Basic and acidic residues" evidence="7">
    <location>
        <begin position="697"/>
        <end position="706"/>
    </location>
</feature>
<dbReference type="InterPro" id="IPR007527">
    <property type="entry name" value="Znf_SWIM"/>
</dbReference>